<dbReference type="InterPro" id="IPR000560">
    <property type="entry name" value="His_Pase_clade-2"/>
</dbReference>
<keyword evidence="2" id="KW-0378">Hydrolase</keyword>
<dbReference type="InterPro" id="IPR033379">
    <property type="entry name" value="Acid_Pase_AS"/>
</dbReference>
<comment type="similarity">
    <text evidence="1">Belongs to the histidine acid phosphatase family.</text>
</comment>
<evidence type="ECO:0000313" key="3">
    <source>
        <dbReference type="EMBL" id="RUS34540.1"/>
    </source>
</evidence>
<evidence type="ECO:0000256" key="2">
    <source>
        <dbReference type="ARBA" id="ARBA00022801"/>
    </source>
</evidence>
<evidence type="ECO:0000256" key="1">
    <source>
        <dbReference type="ARBA" id="ARBA00005375"/>
    </source>
</evidence>
<reference evidence="3 4" key="1">
    <citation type="journal article" date="2018" name="New Phytol.">
        <title>Phylogenomics of Endogonaceae and evolution of mycorrhizas within Mucoromycota.</title>
        <authorList>
            <person name="Chang Y."/>
            <person name="Desiro A."/>
            <person name="Na H."/>
            <person name="Sandor L."/>
            <person name="Lipzen A."/>
            <person name="Clum A."/>
            <person name="Barry K."/>
            <person name="Grigoriev I.V."/>
            <person name="Martin F.M."/>
            <person name="Stajich J.E."/>
            <person name="Smith M.E."/>
            <person name="Bonito G."/>
            <person name="Spatafora J.W."/>
        </authorList>
    </citation>
    <scope>NUCLEOTIDE SEQUENCE [LARGE SCALE GENOMIC DNA]</scope>
    <source>
        <strain evidence="3 4">AD002</strain>
    </source>
</reference>
<name>A0A433QXK8_9FUNG</name>
<protein>
    <submittedName>
        <fullName evidence="3">Histidine phosphatase superfamily</fullName>
    </submittedName>
</protein>
<accession>A0A433QXK8</accession>
<evidence type="ECO:0000313" key="4">
    <source>
        <dbReference type="Proteomes" id="UP000274822"/>
    </source>
</evidence>
<dbReference type="Gene3D" id="3.40.50.1240">
    <property type="entry name" value="Phosphoglycerate mutase-like"/>
    <property type="match status" value="1"/>
</dbReference>
<dbReference type="InterPro" id="IPR050645">
    <property type="entry name" value="Histidine_acid_phosphatase"/>
</dbReference>
<sequence length="475" mass="53422">MSVLPSNDNEALSSLYPPGLQLRLLQVLHRHGERTPVRRRLVPWIPPIWNMCAANDAIFASILQFDTPDKGKSKSITTVPVRKIFQSVNGESVDMGKAFVANLRTSAGNPQPRLGHDYARSTLNFLPRTFDPNQFYLRSTDYARTQESIQQLISAGLYPSQFRPDSFALKIHTRDLNEDNLFPNPSCARLRTLAKQFKAVVAADMDEKMKSIAERLKGYVKEVTLDSHPSANGILGTLMVWKWSVVCGLAVFCGRAFRLTFYGGFLFSTFPDTIFAAKVHGIPIPPEFDDAIFLDLEEVVVKEWFHGPQQSEEMRRLGMGRLMGEIQDRIVRRAEGRTEEERKAGDDELKMAVYAGHDTSIAPMLILLDAFDNKWPPFSSIIIFELLQDTTVPPKKTSSWFPAIFASKKPDPVASASTHYVRVRYNDRILRLPGCAALGAHHASEDTSLCTMDAFRKIVEGQVPKNYIEECGVQQ</sequence>
<dbReference type="GO" id="GO:0016791">
    <property type="term" value="F:phosphatase activity"/>
    <property type="evidence" value="ECO:0007669"/>
    <property type="project" value="TreeGrafter"/>
</dbReference>
<dbReference type="EMBL" id="RBNJ01000418">
    <property type="protein sequence ID" value="RUS34540.1"/>
    <property type="molecule type" value="Genomic_DNA"/>
</dbReference>
<comment type="caution">
    <text evidence="3">The sequence shown here is derived from an EMBL/GenBank/DDBJ whole genome shotgun (WGS) entry which is preliminary data.</text>
</comment>
<dbReference type="PANTHER" id="PTHR11567:SF110">
    <property type="entry name" value="2-PHOSPHOXYLOSE PHOSPHATASE 1"/>
    <property type="match status" value="1"/>
</dbReference>
<dbReference type="PROSITE" id="PS00616">
    <property type="entry name" value="HIS_ACID_PHOSPHAT_1"/>
    <property type="match status" value="1"/>
</dbReference>
<proteinExistence type="inferred from homology"/>
<keyword evidence="4" id="KW-1185">Reference proteome</keyword>
<dbReference type="SUPFAM" id="SSF53254">
    <property type="entry name" value="Phosphoglycerate mutase-like"/>
    <property type="match status" value="1"/>
</dbReference>
<dbReference type="AlphaFoldDB" id="A0A433QXK8"/>
<dbReference type="CDD" id="cd07061">
    <property type="entry name" value="HP_HAP_like"/>
    <property type="match status" value="1"/>
</dbReference>
<organism evidence="3 4">
    <name type="scientific">Jimgerdemannia flammicorona</name>
    <dbReference type="NCBI Taxonomy" id="994334"/>
    <lineage>
        <taxon>Eukaryota</taxon>
        <taxon>Fungi</taxon>
        <taxon>Fungi incertae sedis</taxon>
        <taxon>Mucoromycota</taxon>
        <taxon>Mucoromycotina</taxon>
        <taxon>Endogonomycetes</taxon>
        <taxon>Endogonales</taxon>
        <taxon>Endogonaceae</taxon>
        <taxon>Jimgerdemannia</taxon>
    </lineage>
</organism>
<dbReference type="Proteomes" id="UP000274822">
    <property type="component" value="Unassembled WGS sequence"/>
</dbReference>
<dbReference type="PANTHER" id="PTHR11567">
    <property type="entry name" value="ACID PHOSPHATASE-RELATED"/>
    <property type="match status" value="1"/>
</dbReference>
<dbReference type="InterPro" id="IPR029033">
    <property type="entry name" value="His_PPase_superfam"/>
</dbReference>
<dbReference type="Pfam" id="PF00328">
    <property type="entry name" value="His_Phos_2"/>
    <property type="match status" value="1"/>
</dbReference>
<gene>
    <name evidence="3" type="ORF">BC938DRAFT_479752</name>
</gene>